<dbReference type="Proteomes" id="UP001549119">
    <property type="component" value="Unassembled WGS sequence"/>
</dbReference>
<evidence type="ECO:0000256" key="1">
    <source>
        <dbReference type="SAM" id="SignalP"/>
    </source>
</evidence>
<organism evidence="2 3">
    <name type="scientific">Methylobacterium radiotolerans</name>
    <dbReference type="NCBI Taxonomy" id="31998"/>
    <lineage>
        <taxon>Bacteria</taxon>
        <taxon>Pseudomonadati</taxon>
        <taxon>Pseudomonadota</taxon>
        <taxon>Alphaproteobacteria</taxon>
        <taxon>Hyphomicrobiales</taxon>
        <taxon>Methylobacteriaceae</taxon>
        <taxon>Methylobacterium</taxon>
    </lineage>
</organism>
<dbReference type="RefSeq" id="WP_209650387.1">
    <property type="nucleotide sequence ID" value="NZ_JBEPNV010000001.1"/>
</dbReference>
<proteinExistence type="predicted"/>
<keyword evidence="3" id="KW-1185">Reference proteome</keyword>
<evidence type="ECO:0000313" key="3">
    <source>
        <dbReference type="Proteomes" id="UP001549119"/>
    </source>
</evidence>
<sequence length="136" mass="14908">MRHTPIFIVLGSLTLAVGSATAQMPQSEALRLASDIRWIGGNCPALRVDYPATQRFMDRSGLINPFNPDGPLQPYLRQHDRQLDDGLKAVGAETMCQSLLDKYRSTGLLTIKSAKDLDDLNKIRAMDGGTQVAPLK</sequence>
<keyword evidence="1" id="KW-0732">Signal</keyword>
<dbReference type="EMBL" id="JBEPNW010000002">
    <property type="protein sequence ID" value="MET3868568.1"/>
    <property type="molecule type" value="Genomic_DNA"/>
</dbReference>
<reference evidence="2 3" key="1">
    <citation type="submission" date="2024-06" db="EMBL/GenBank/DDBJ databases">
        <title>Genomics of switchgrass bacterial isolates.</title>
        <authorList>
            <person name="Shade A."/>
        </authorList>
    </citation>
    <scope>NUCLEOTIDE SEQUENCE [LARGE SCALE GENOMIC DNA]</scope>
    <source>
        <strain evidence="2 3">PvP084</strain>
    </source>
</reference>
<protein>
    <submittedName>
        <fullName evidence="2">Uncharacterized protein</fullName>
    </submittedName>
</protein>
<name>A0ABV2NPY2_9HYPH</name>
<feature type="chain" id="PRO_5047026030" evidence="1">
    <location>
        <begin position="23"/>
        <end position="136"/>
    </location>
</feature>
<comment type="caution">
    <text evidence="2">The sequence shown here is derived from an EMBL/GenBank/DDBJ whole genome shotgun (WGS) entry which is preliminary data.</text>
</comment>
<evidence type="ECO:0000313" key="2">
    <source>
        <dbReference type="EMBL" id="MET3868568.1"/>
    </source>
</evidence>
<gene>
    <name evidence="2" type="ORF">ABIC20_005877</name>
</gene>
<feature type="signal peptide" evidence="1">
    <location>
        <begin position="1"/>
        <end position="22"/>
    </location>
</feature>
<accession>A0ABV2NPY2</accession>